<reference evidence="3" key="1">
    <citation type="submission" date="2020-11" db="EMBL/GenBank/DDBJ databases">
        <title>Whole-genome analyses of Nonomuraea sp. K274.</title>
        <authorList>
            <person name="Veyisoglu A."/>
        </authorList>
    </citation>
    <scope>NUCLEOTIDE SEQUENCE</scope>
    <source>
        <strain evidence="3">K274</strain>
    </source>
</reference>
<dbReference type="SUPFAM" id="SSF53474">
    <property type="entry name" value="alpha/beta-Hydrolases"/>
    <property type="match status" value="1"/>
</dbReference>
<dbReference type="EMBL" id="JADOGI010000003">
    <property type="protein sequence ID" value="MBF8184587.1"/>
    <property type="molecule type" value="Genomic_DNA"/>
</dbReference>
<evidence type="ECO:0000256" key="1">
    <source>
        <dbReference type="ARBA" id="ARBA00008645"/>
    </source>
</evidence>
<dbReference type="Gene3D" id="3.40.50.1820">
    <property type="entry name" value="alpha/beta hydrolase"/>
    <property type="match status" value="1"/>
</dbReference>
<name>A0A931A1Q4_9ACTN</name>
<dbReference type="RefSeq" id="WP_195893572.1">
    <property type="nucleotide sequence ID" value="NZ_JADOGI010000003.1"/>
</dbReference>
<dbReference type="GO" id="GO:0006508">
    <property type="term" value="P:proteolysis"/>
    <property type="evidence" value="ECO:0007669"/>
    <property type="project" value="InterPro"/>
</dbReference>
<dbReference type="Gene3D" id="1.20.1440.110">
    <property type="entry name" value="acylaminoacyl peptidase"/>
    <property type="match status" value="1"/>
</dbReference>
<evidence type="ECO:0000313" key="3">
    <source>
        <dbReference type="EMBL" id="MBF8184587.1"/>
    </source>
</evidence>
<dbReference type="InterPro" id="IPR050261">
    <property type="entry name" value="FrsA_esterase"/>
</dbReference>
<dbReference type="PANTHER" id="PTHR22946">
    <property type="entry name" value="DIENELACTONE HYDROLASE DOMAIN-CONTAINING PROTEIN-RELATED"/>
    <property type="match status" value="1"/>
</dbReference>
<dbReference type="AlphaFoldDB" id="A0A931A1Q4"/>
<proteinExistence type="inferred from homology"/>
<dbReference type="GO" id="GO:0008236">
    <property type="term" value="F:serine-type peptidase activity"/>
    <property type="evidence" value="ECO:0007669"/>
    <property type="project" value="InterPro"/>
</dbReference>
<dbReference type="PANTHER" id="PTHR22946:SF12">
    <property type="entry name" value="CONIDIAL PIGMENT BIOSYNTHESIS PROTEIN AYG1 (AFU_ORTHOLOGUE AFUA_2G17550)"/>
    <property type="match status" value="1"/>
</dbReference>
<sequence>MTQTSLQDLSFNYFPDNYRWSHGLLLALNNAPWGGSEIGEVNRVGLRLMDRLGDDEAWFREWAAQAEHVERMGRDRLAAGYRRSAAGYLLRASCYYHVGERFLTPKTAESDAAYRSGVDCFRDAAGLTDRPRIESVEIPYEGGSLPALYVHAENTTAGTPGPAMVYFDGFDITKELQYLKGVRDLAERGIACLIVDGPGNGEAIRFRGLPLHHETERYATPAYEWLATRDEIDADRIGVMAISLGGYYAPRAAAFEPRFACCVAWGAQWDYHATWVRRLERIDRSDNPALSVPWHHLLWVLGVNTREEALTALRSYRLDGVVQRIERPFLLLHGEGDEQIPLADAQACFDAVGSKDKTLRLFTREEGGYHHCQIDNLSIGVAAMWDWIEDKLHGEQADDRKGQQ</sequence>
<comment type="similarity">
    <text evidence="1">Belongs to the AB hydrolase superfamily.</text>
</comment>
<accession>A0A931A1Q4</accession>
<feature type="domain" description="Peptidase S9 prolyl oligopeptidase catalytic" evidence="2">
    <location>
        <begin position="220"/>
        <end position="393"/>
    </location>
</feature>
<evidence type="ECO:0000259" key="2">
    <source>
        <dbReference type="Pfam" id="PF00326"/>
    </source>
</evidence>
<evidence type="ECO:0000313" key="4">
    <source>
        <dbReference type="Proteomes" id="UP000605361"/>
    </source>
</evidence>
<organism evidence="3 4">
    <name type="scientific">Nonomuraea cypriaca</name>
    <dbReference type="NCBI Taxonomy" id="1187855"/>
    <lineage>
        <taxon>Bacteria</taxon>
        <taxon>Bacillati</taxon>
        <taxon>Actinomycetota</taxon>
        <taxon>Actinomycetes</taxon>
        <taxon>Streptosporangiales</taxon>
        <taxon>Streptosporangiaceae</taxon>
        <taxon>Nonomuraea</taxon>
    </lineage>
</organism>
<protein>
    <submittedName>
        <fullName evidence="3">Prolyl oligopeptidase family serine peptidase</fullName>
    </submittedName>
</protein>
<dbReference type="InterPro" id="IPR029058">
    <property type="entry name" value="AB_hydrolase_fold"/>
</dbReference>
<keyword evidence="4" id="KW-1185">Reference proteome</keyword>
<comment type="caution">
    <text evidence="3">The sequence shown here is derived from an EMBL/GenBank/DDBJ whole genome shotgun (WGS) entry which is preliminary data.</text>
</comment>
<gene>
    <name evidence="3" type="ORF">ITP53_02260</name>
</gene>
<dbReference type="Pfam" id="PF00326">
    <property type="entry name" value="Peptidase_S9"/>
    <property type="match status" value="1"/>
</dbReference>
<dbReference type="InterPro" id="IPR001375">
    <property type="entry name" value="Peptidase_S9_cat"/>
</dbReference>
<dbReference type="Proteomes" id="UP000605361">
    <property type="component" value="Unassembled WGS sequence"/>
</dbReference>